<evidence type="ECO:0000256" key="5">
    <source>
        <dbReference type="ARBA" id="ARBA00023295"/>
    </source>
</evidence>
<keyword evidence="5" id="KW-0326">Glycosidase</keyword>
<evidence type="ECO:0000313" key="9">
    <source>
        <dbReference type="EMBL" id="TQL34174.1"/>
    </source>
</evidence>
<evidence type="ECO:0000313" key="10">
    <source>
        <dbReference type="Proteomes" id="UP000318336"/>
    </source>
</evidence>
<sequence length="451" mass="45219">MTPARGVSLVTVGAMRPTRLLVLVSAVALVATGCTSGDGSSESASSPGSGGTPAAPGSGPAGSSSPAASTPGASSADPSATTDSAPGSASSPGSSQSSATSSNGCADRIVARLTPDQRVGQLVMVGLQAGSPASSVTSVVREHNVGNVLYLGGWEGNDLVSRTSAELQRAVGPESTGGLRLLVAADQEGGAVWQLRDPSTPRLPPAVEQGRAAPAQRQAYGRQVGSLLDKVGVNVNLAPVADTVPTSIGEANQPIGRHGRQYGSDPAAVGPAVQDLVRGMHAGGVATTLKHFPGLGRVTGNTDFTAEGTDDSVATRSDPYLGPFRQGIQAGSELVMMSSARYPKIDADNQAVFSRTMITDVLRGQLGFGGVVITDDLNAKALSGVPVGERATRFVAAGGDILLTGRAADAGPMTQALLARSSTDPAFAKQVDAAVRRVVGLKVARGLAPCG</sequence>
<reference evidence="9 10" key="1">
    <citation type="submission" date="2019-06" db="EMBL/GenBank/DDBJ databases">
        <title>Sequencing the genomes of 1000 actinobacteria strains.</title>
        <authorList>
            <person name="Klenk H.-P."/>
        </authorList>
    </citation>
    <scope>NUCLEOTIDE SEQUENCE [LARGE SCALE GENOMIC DNA]</scope>
    <source>
        <strain evidence="9 10">DSM 24617</strain>
    </source>
</reference>
<protein>
    <recommendedName>
        <fullName evidence="3">beta-N-acetylhexosaminidase</fullName>
        <ecNumber evidence="3">3.2.1.52</ecNumber>
    </recommendedName>
</protein>
<dbReference type="PROSITE" id="PS51257">
    <property type="entry name" value="PROKAR_LIPOPROTEIN"/>
    <property type="match status" value="1"/>
</dbReference>
<evidence type="ECO:0000256" key="7">
    <source>
        <dbReference type="SAM" id="SignalP"/>
    </source>
</evidence>
<proteinExistence type="inferred from homology"/>
<comment type="similarity">
    <text evidence="2">Belongs to the glycosyl hydrolase 3 family.</text>
</comment>
<dbReference type="GO" id="GO:0009254">
    <property type="term" value="P:peptidoglycan turnover"/>
    <property type="evidence" value="ECO:0007669"/>
    <property type="project" value="TreeGrafter"/>
</dbReference>
<dbReference type="InterPro" id="IPR001764">
    <property type="entry name" value="Glyco_hydro_3_N"/>
</dbReference>
<dbReference type="SUPFAM" id="SSF51445">
    <property type="entry name" value="(Trans)glycosidases"/>
    <property type="match status" value="1"/>
</dbReference>
<dbReference type="InterPro" id="IPR050226">
    <property type="entry name" value="NagZ_Beta-hexosaminidase"/>
</dbReference>
<dbReference type="AlphaFoldDB" id="A0A542XEC3"/>
<evidence type="ECO:0000256" key="6">
    <source>
        <dbReference type="SAM" id="MobiDB-lite"/>
    </source>
</evidence>
<evidence type="ECO:0000256" key="2">
    <source>
        <dbReference type="ARBA" id="ARBA00005336"/>
    </source>
</evidence>
<keyword evidence="7" id="KW-0732">Signal</keyword>
<accession>A0A542XEC3</accession>
<feature type="domain" description="Glycoside hydrolase family 3 N-terminal" evidence="8">
    <location>
        <begin position="116"/>
        <end position="439"/>
    </location>
</feature>
<comment type="caution">
    <text evidence="9">The sequence shown here is derived from an EMBL/GenBank/DDBJ whole genome shotgun (WGS) entry which is preliminary data.</text>
</comment>
<gene>
    <name evidence="9" type="ORF">FB554_2334</name>
</gene>
<evidence type="ECO:0000256" key="4">
    <source>
        <dbReference type="ARBA" id="ARBA00022801"/>
    </source>
</evidence>
<evidence type="ECO:0000256" key="1">
    <source>
        <dbReference type="ARBA" id="ARBA00001231"/>
    </source>
</evidence>
<evidence type="ECO:0000256" key="3">
    <source>
        <dbReference type="ARBA" id="ARBA00012663"/>
    </source>
</evidence>
<organism evidence="9 10">
    <name type="scientific">Barrientosiimonas humi</name>
    <dbReference type="NCBI Taxonomy" id="999931"/>
    <lineage>
        <taxon>Bacteria</taxon>
        <taxon>Bacillati</taxon>
        <taxon>Actinomycetota</taxon>
        <taxon>Actinomycetes</taxon>
        <taxon>Micrococcales</taxon>
        <taxon>Dermacoccaceae</taxon>
        <taxon>Barrientosiimonas</taxon>
    </lineage>
</organism>
<dbReference type="GO" id="GO:0004563">
    <property type="term" value="F:beta-N-acetylhexosaminidase activity"/>
    <property type="evidence" value="ECO:0007669"/>
    <property type="project" value="UniProtKB-EC"/>
</dbReference>
<dbReference type="Gene3D" id="3.20.20.300">
    <property type="entry name" value="Glycoside hydrolase, family 3, N-terminal domain"/>
    <property type="match status" value="1"/>
</dbReference>
<feature type="region of interest" description="Disordered" evidence="6">
    <location>
        <begin position="35"/>
        <end position="103"/>
    </location>
</feature>
<dbReference type="InterPro" id="IPR017853">
    <property type="entry name" value="GH"/>
</dbReference>
<keyword evidence="4" id="KW-0378">Hydrolase</keyword>
<dbReference type="PANTHER" id="PTHR30480:SF13">
    <property type="entry name" value="BETA-HEXOSAMINIDASE"/>
    <property type="match status" value="1"/>
</dbReference>
<dbReference type="PANTHER" id="PTHR30480">
    <property type="entry name" value="BETA-HEXOSAMINIDASE-RELATED"/>
    <property type="match status" value="1"/>
</dbReference>
<dbReference type="PROSITE" id="PS00775">
    <property type="entry name" value="GLYCOSYL_HYDROL_F3"/>
    <property type="match status" value="1"/>
</dbReference>
<feature type="signal peptide" evidence="7">
    <location>
        <begin position="1"/>
        <end position="36"/>
    </location>
</feature>
<dbReference type="EC" id="3.2.1.52" evidence="3"/>
<dbReference type="InterPro" id="IPR019800">
    <property type="entry name" value="Glyco_hydro_3_AS"/>
</dbReference>
<keyword evidence="10" id="KW-1185">Reference proteome</keyword>
<name>A0A542XEC3_9MICO</name>
<dbReference type="GO" id="GO:0005975">
    <property type="term" value="P:carbohydrate metabolic process"/>
    <property type="evidence" value="ECO:0007669"/>
    <property type="project" value="InterPro"/>
</dbReference>
<dbReference type="EMBL" id="VFOK01000001">
    <property type="protein sequence ID" value="TQL34174.1"/>
    <property type="molecule type" value="Genomic_DNA"/>
</dbReference>
<comment type="catalytic activity">
    <reaction evidence="1">
        <text>Hydrolysis of terminal non-reducing N-acetyl-D-hexosamine residues in N-acetyl-beta-D-hexosaminides.</text>
        <dbReference type="EC" id="3.2.1.52"/>
    </reaction>
</comment>
<feature type="region of interest" description="Disordered" evidence="6">
    <location>
        <begin position="197"/>
        <end position="216"/>
    </location>
</feature>
<dbReference type="Proteomes" id="UP000318336">
    <property type="component" value="Unassembled WGS sequence"/>
</dbReference>
<dbReference type="InterPro" id="IPR036962">
    <property type="entry name" value="Glyco_hydro_3_N_sf"/>
</dbReference>
<feature type="chain" id="PRO_5039431205" description="beta-N-acetylhexosaminidase" evidence="7">
    <location>
        <begin position="37"/>
        <end position="451"/>
    </location>
</feature>
<evidence type="ECO:0000259" key="8">
    <source>
        <dbReference type="Pfam" id="PF00933"/>
    </source>
</evidence>
<dbReference type="Pfam" id="PF00933">
    <property type="entry name" value="Glyco_hydro_3"/>
    <property type="match status" value="1"/>
</dbReference>